<name>A0ABU8J8A9_9GAMM</name>
<evidence type="ECO:0000256" key="8">
    <source>
        <dbReference type="ARBA" id="ARBA00022989"/>
    </source>
</evidence>
<feature type="transmembrane region" description="Helical" evidence="13">
    <location>
        <begin position="44"/>
        <end position="72"/>
    </location>
</feature>
<comment type="caution">
    <text evidence="14">The sequence shown here is derived from an EMBL/GenBank/DDBJ whole genome shotgun (WGS) entry which is preliminary data.</text>
</comment>
<proteinExistence type="inferred from homology"/>
<evidence type="ECO:0000256" key="4">
    <source>
        <dbReference type="ARBA" id="ARBA00022538"/>
    </source>
</evidence>
<evidence type="ECO:0000256" key="7">
    <source>
        <dbReference type="ARBA" id="ARBA00022958"/>
    </source>
</evidence>
<evidence type="ECO:0000256" key="10">
    <source>
        <dbReference type="ARBA" id="ARBA00023136"/>
    </source>
</evidence>
<feature type="transmembrane region" description="Helical" evidence="13">
    <location>
        <begin position="119"/>
        <end position="136"/>
    </location>
</feature>
<reference evidence="14 15" key="1">
    <citation type="journal article" date="2014" name="Int. J. Syst. Evol. Microbiol.">
        <title>Fulvimonas yonginensis sp. nov., isolated from greenhouse soil, and emended description of the genus Fulvimonas.</title>
        <authorList>
            <person name="Ahn J.H."/>
            <person name="Kim S.J."/>
            <person name="Weon H.Y."/>
            <person name="Hong S.B."/>
            <person name="Seok S.J."/>
            <person name="Kwon S.W."/>
        </authorList>
    </citation>
    <scope>NUCLEOTIDE SEQUENCE [LARGE SCALE GENOMIC DNA]</scope>
    <source>
        <strain evidence="14 15">KACC 16952</strain>
    </source>
</reference>
<keyword evidence="5 13" id="KW-0812">Transmembrane</keyword>
<comment type="subcellular location">
    <subcellularLocation>
        <location evidence="1">Membrane</location>
        <topology evidence="1">Multi-pass membrane protein</topology>
    </subcellularLocation>
</comment>
<dbReference type="Proteomes" id="UP001381174">
    <property type="component" value="Unassembled WGS sequence"/>
</dbReference>
<comment type="similarity">
    <text evidence="2">Belongs to the TMEM175 family.</text>
</comment>
<keyword evidence="7" id="KW-0630">Potassium</keyword>
<keyword evidence="8 13" id="KW-1133">Transmembrane helix</keyword>
<evidence type="ECO:0000256" key="2">
    <source>
        <dbReference type="ARBA" id="ARBA00006920"/>
    </source>
</evidence>
<sequence>MGKRAATSQLERLTFFSDAVFAIAITLLVIEVHVPHLDTRDDGAYLQALAALTPSFMGFALSFLTIGALWMAHHRVFGLLDIHHERLLWPNMLLLMVVAFMPFATALMSANPLARVPELFYAGTLLVAGLLQHWLFRRALAPGLVRPGVPPEDIAALRWRSLGLPTAAAIAWIVAWWLPAWNDFLLLAIPLLVRLYAGLGRRRALRRLAATAPAA</sequence>
<keyword evidence="15" id="KW-1185">Reference proteome</keyword>
<keyword evidence="9" id="KW-0406">Ion transport</keyword>
<gene>
    <name evidence="14" type="ORF">WAT24_01615</name>
</gene>
<evidence type="ECO:0000256" key="13">
    <source>
        <dbReference type="SAM" id="Phobius"/>
    </source>
</evidence>
<comment type="catalytic activity">
    <reaction evidence="12">
        <text>K(+)(in) = K(+)(out)</text>
        <dbReference type="Rhea" id="RHEA:29463"/>
        <dbReference type="ChEBI" id="CHEBI:29103"/>
    </reaction>
</comment>
<accession>A0ABU8J8A9</accession>
<feature type="transmembrane region" description="Helical" evidence="13">
    <location>
        <begin position="184"/>
        <end position="200"/>
    </location>
</feature>
<evidence type="ECO:0000256" key="6">
    <source>
        <dbReference type="ARBA" id="ARBA00022826"/>
    </source>
</evidence>
<feature type="transmembrane region" description="Helical" evidence="13">
    <location>
        <begin position="12"/>
        <end position="32"/>
    </location>
</feature>
<dbReference type="PANTHER" id="PTHR31462:SF5">
    <property type="entry name" value="ENDOSOMAL_LYSOSOMAL PROTON CHANNEL TMEM175"/>
    <property type="match status" value="1"/>
</dbReference>
<evidence type="ECO:0000256" key="12">
    <source>
        <dbReference type="ARBA" id="ARBA00034430"/>
    </source>
</evidence>
<keyword evidence="10 13" id="KW-0472">Membrane</keyword>
<dbReference type="RefSeq" id="WP_336806059.1">
    <property type="nucleotide sequence ID" value="NZ_JBBBNY010000001.1"/>
</dbReference>
<keyword evidence="3" id="KW-0813">Transport</keyword>
<dbReference type="Pfam" id="PF06736">
    <property type="entry name" value="TMEM175"/>
    <property type="match status" value="1"/>
</dbReference>
<keyword evidence="4" id="KW-0633">Potassium transport</keyword>
<dbReference type="PANTHER" id="PTHR31462">
    <property type="entry name" value="ENDOSOMAL/LYSOSOMAL POTASSIUM CHANNEL TMEM175"/>
    <property type="match status" value="1"/>
</dbReference>
<keyword evidence="6" id="KW-0631">Potassium channel</keyword>
<dbReference type="EMBL" id="JBBBNY010000001">
    <property type="protein sequence ID" value="MEI7035448.1"/>
    <property type="molecule type" value="Genomic_DNA"/>
</dbReference>
<evidence type="ECO:0000256" key="3">
    <source>
        <dbReference type="ARBA" id="ARBA00022448"/>
    </source>
</evidence>
<keyword evidence="11" id="KW-0407">Ion channel</keyword>
<evidence type="ECO:0000256" key="9">
    <source>
        <dbReference type="ARBA" id="ARBA00023065"/>
    </source>
</evidence>
<feature type="transmembrane region" description="Helical" evidence="13">
    <location>
        <begin position="93"/>
        <end position="113"/>
    </location>
</feature>
<dbReference type="InterPro" id="IPR010617">
    <property type="entry name" value="TMEM175-like"/>
</dbReference>
<feature type="transmembrane region" description="Helical" evidence="13">
    <location>
        <begin position="157"/>
        <end position="178"/>
    </location>
</feature>
<evidence type="ECO:0000313" key="14">
    <source>
        <dbReference type="EMBL" id="MEI7035448.1"/>
    </source>
</evidence>
<evidence type="ECO:0000256" key="1">
    <source>
        <dbReference type="ARBA" id="ARBA00004141"/>
    </source>
</evidence>
<evidence type="ECO:0000313" key="15">
    <source>
        <dbReference type="Proteomes" id="UP001381174"/>
    </source>
</evidence>
<organism evidence="14 15">
    <name type="scientific">Fulvimonas yonginensis</name>
    <dbReference type="NCBI Taxonomy" id="1495200"/>
    <lineage>
        <taxon>Bacteria</taxon>
        <taxon>Pseudomonadati</taxon>
        <taxon>Pseudomonadota</taxon>
        <taxon>Gammaproteobacteria</taxon>
        <taxon>Lysobacterales</taxon>
        <taxon>Rhodanobacteraceae</taxon>
        <taxon>Fulvimonas</taxon>
    </lineage>
</organism>
<evidence type="ECO:0000256" key="5">
    <source>
        <dbReference type="ARBA" id="ARBA00022692"/>
    </source>
</evidence>
<evidence type="ECO:0000256" key="11">
    <source>
        <dbReference type="ARBA" id="ARBA00023303"/>
    </source>
</evidence>
<protein>
    <submittedName>
        <fullName evidence="14">TMEM175 family protein</fullName>
    </submittedName>
</protein>